<dbReference type="RefSeq" id="WP_189736691.1">
    <property type="nucleotide sequence ID" value="NZ_BMRL01000005.1"/>
</dbReference>
<dbReference type="Gene3D" id="3.20.20.60">
    <property type="entry name" value="Phosphoenolpyruvate-binding domains"/>
    <property type="match status" value="2"/>
</dbReference>
<reference evidence="5" key="1">
    <citation type="submission" date="2023-07" db="EMBL/GenBank/DDBJ databases">
        <title>Whole genome shotgun sequence of Streptomyces nojiriensis NBRC 13794.</title>
        <authorList>
            <person name="Komaki H."/>
            <person name="Tamura T."/>
        </authorList>
    </citation>
    <scope>NUCLEOTIDE SEQUENCE [LARGE SCALE GENOMIC DNA]</scope>
    <source>
        <strain evidence="5">NBRC 13794</strain>
    </source>
</reference>
<accession>A0ABQ3SUF1</accession>
<dbReference type="Pfam" id="PF15617">
    <property type="entry name" value="C-C_Bond_Lyase"/>
    <property type="match status" value="1"/>
</dbReference>
<dbReference type="SUPFAM" id="SSF51621">
    <property type="entry name" value="Phosphoenolpyruvate/pyruvate domain"/>
    <property type="match status" value="1"/>
</dbReference>
<dbReference type="GeneID" id="95589980"/>
<evidence type="ECO:0000256" key="1">
    <source>
        <dbReference type="ARBA" id="ARBA00001946"/>
    </source>
</evidence>
<dbReference type="PANTHER" id="PTHR32308">
    <property type="entry name" value="LYASE BETA SUBUNIT, PUTATIVE (AFU_ORTHOLOGUE AFUA_4G13030)-RELATED"/>
    <property type="match status" value="1"/>
</dbReference>
<gene>
    <name evidence="4" type="ORF">Snoj_56640</name>
</gene>
<evidence type="ECO:0000256" key="2">
    <source>
        <dbReference type="ARBA" id="ARBA00022723"/>
    </source>
</evidence>
<evidence type="ECO:0000313" key="4">
    <source>
        <dbReference type="EMBL" id="GHI71746.1"/>
    </source>
</evidence>
<protein>
    <submittedName>
        <fullName evidence="4">ATP/GTP-binding protein</fullName>
    </submittedName>
</protein>
<keyword evidence="5" id="KW-1185">Reference proteome</keyword>
<sequence>MRHFGHITPTVRKDLFHQEPAEFTGASPSRVLAAALGATLYSPATRPTLAADIRKQAGRGVVSMVLCLEDSISDGDVAGAEENLVRHFCELDADGAELPLLFIRVRTPEQIPDLVRRLGGSVRRLAGFVLPKFDENRGIAFLEAVAEAEAVGGLSRLYAMPVLETPDLLHLETRVEALAGISRTVNRHRERVLALRLGVTDFCSAYGLRRTPDMTAYDVQIVAGVIADVVNVLSRADGTGFTVTGPVWEYFRSQQRLFKPQLRRSPFLEEGVEELRTALIEHDLDGLLREIELDRANGLLGKTCIHPAHVTPVHALSVVSHEEFCDAQDILRPERGGGGVMRSAYTNKMNEVKPHRAWAERTMLRAEVFGVAKEEVGFVDLLTAGLQV</sequence>
<comment type="cofactor">
    <cofactor evidence="1">
        <name>Mg(2+)</name>
        <dbReference type="ChEBI" id="CHEBI:18420"/>
    </cofactor>
</comment>
<evidence type="ECO:0000256" key="3">
    <source>
        <dbReference type="ARBA" id="ARBA00022842"/>
    </source>
</evidence>
<dbReference type="Proteomes" id="UP000613974">
    <property type="component" value="Unassembled WGS sequence"/>
</dbReference>
<dbReference type="PANTHER" id="PTHR32308:SF10">
    <property type="entry name" value="CITRATE LYASE SUBUNIT BETA"/>
    <property type="match status" value="1"/>
</dbReference>
<comment type="caution">
    <text evidence="4">The sequence shown here is derived from an EMBL/GenBank/DDBJ whole genome shotgun (WGS) entry which is preliminary data.</text>
</comment>
<evidence type="ECO:0000313" key="5">
    <source>
        <dbReference type="Proteomes" id="UP000613974"/>
    </source>
</evidence>
<dbReference type="EMBL" id="BNEC01000005">
    <property type="protein sequence ID" value="GHI71746.1"/>
    <property type="molecule type" value="Genomic_DNA"/>
</dbReference>
<name>A0ABQ3SUF1_9ACTN</name>
<dbReference type="InterPro" id="IPR040442">
    <property type="entry name" value="Pyrv_kinase-like_dom_sf"/>
</dbReference>
<dbReference type="PIRSF" id="PIRSF015582">
    <property type="entry name" value="Cit_lyase_B"/>
    <property type="match status" value="1"/>
</dbReference>
<keyword evidence="3" id="KW-0460">Magnesium</keyword>
<dbReference type="InterPro" id="IPR039480">
    <property type="entry name" value="C-C_Bond_Lyase-like"/>
</dbReference>
<dbReference type="InterPro" id="IPR011206">
    <property type="entry name" value="Citrate_lyase_beta/mcl1/mcl2"/>
</dbReference>
<organism evidence="4 5">
    <name type="scientific">Streptomyces nojiriensis</name>
    <dbReference type="NCBI Taxonomy" id="66374"/>
    <lineage>
        <taxon>Bacteria</taxon>
        <taxon>Bacillati</taxon>
        <taxon>Actinomycetota</taxon>
        <taxon>Actinomycetes</taxon>
        <taxon>Kitasatosporales</taxon>
        <taxon>Streptomycetaceae</taxon>
        <taxon>Streptomyces</taxon>
    </lineage>
</organism>
<keyword evidence="2" id="KW-0479">Metal-binding</keyword>
<proteinExistence type="predicted"/>
<dbReference type="InterPro" id="IPR015813">
    <property type="entry name" value="Pyrv/PenolPyrv_kinase-like_dom"/>
</dbReference>